<sequence>MAQGIHARAYGALRGAMALACGALLVLATGCSRPADEQALRDAIEAMQAAAEERDASALIDHLAGNFAGEGGLDRDRLRRMLVVQFMRNQRVGVTLGPIETRIEGERAEARFTAVLTGFENGLLPVRADGYRIVTGWRIEDGRWVMERASWE</sequence>
<accession>A0ABT0GJX6</accession>
<dbReference type="EMBL" id="JALNMH010000012">
    <property type="protein sequence ID" value="MCK7594847.1"/>
    <property type="molecule type" value="Genomic_DNA"/>
</dbReference>
<keyword evidence="2" id="KW-1185">Reference proteome</keyword>
<gene>
    <name evidence="1" type="ORF">M0G41_14340</name>
</gene>
<protein>
    <submittedName>
        <fullName evidence="1">Nuclear transport factor 2 family protein</fullName>
    </submittedName>
</protein>
<dbReference type="InterPro" id="IPR032710">
    <property type="entry name" value="NTF2-like_dom_sf"/>
</dbReference>
<name>A0ABT0GJX6_9GAMM</name>
<proteinExistence type="predicted"/>
<dbReference type="RefSeq" id="WP_248210511.1">
    <property type="nucleotide sequence ID" value="NZ_JALNMH010000012.1"/>
</dbReference>
<dbReference type="SUPFAM" id="SSF54427">
    <property type="entry name" value="NTF2-like"/>
    <property type="match status" value="1"/>
</dbReference>
<organism evidence="1 2">
    <name type="scientific">Pseudomarimonas salicorniae</name>
    <dbReference type="NCBI Taxonomy" id="2933270"/>
    <lineage>
        <taxon>Bacteria</taxon>
        <taxon>Pseudomonadati</taxon>
        <taxon>Pseudomonadota</taxon>
        <taxon>Gammaproteobacteria</taxon>
        <taxon>Lysobacterales</taxon>
        <taxon>Lysobacteraceae</taxon>
        <taxon>Pseudomarimonas</taxon>
    </lineage>
</organism>
<evidence type="ECO:0000313" key="2">
    <source>
        <dbReference type="Proteomes" id="UP001431449"/>
    </source>
</evidence>
<dbReference type="Proteomes" id="UP001431449">
    <property type="component" value="Unassembled WGS sequence"/>
</dbReference>
<comment type="caution">
    <text evidence="1">The sequence shown here is derived from an EMBL/GenBank/DDBJ whole genome shotgun (WGS) entry which is preliminary data.</text>
</comment>
<evidence type="ECO:0000313" key="1">
    <source>
        <dbReference type="EMBL" id="MCK7594847.1"/>
    </source>
</evidence>
<reference evidence="1" key="1">
    <citation type="submission" date="2022-04" db="EMBL/GenBank/DDBJ databases">
        <title>Lysobacter sp. CAU 1642 isolated from sea sand.</title>
        <authorList>
            <person name="Kim W."/>
        </authorList>
    </citation>
    <scope>NUCLEOTIDE SEQUENCE</scope>
    <source>
        <strain evidence="1">CAU 1642</strain>
    </source>
</reference>
<dbReference type="Gene3D" id="3.10.450.50">
    <property type="match status" value="1"/>
</dbReference>